<dbReference type="InterPro" id="IPR000357">
    <property type="entry name" value="HEAT"/>
</dbReference>
<accession>A0A060TI29</accession>
<evidence type="ECO:0000256" key="2">
    <source>
        <dbReference type="ARBA" id="ARBA00038332"/>
    </source>
</evidence>
<reference evidence="6" key="1">
    <citation type="submission" date="2014-02" db="EMBL/GenBank/DDBJ databases">
        <authorList>
            <person name="Genoscope - CEA"/>
        </authorList>
    </citation>
    <scope>NUCLEOTIDE SEQUENCE</scope>
    <source>
        <strain evidence="6">LS3</strain>
    </source>
</reference>
<feature type="repeat" description="HEAT" evidence="3">
    <location>
        <begin position="406"/>
        <end position="444"/>
    </location>
</feature>
<evidence type="ECO:0000256" key="3">
    <source>
        <dbReference type="PROSITE-ProRule" id="PRU00103"/>
    </source>
</evidence>
<dbReference type="AlphaFoldDB" id="A0A060TI29"/>
<feature type="domain" description="Phosphatase PP2A regulatory subunit A/Splicing factor 3B subunit 1-like HEAT repeat" evidence="4">
    <location>
        <begin position="360"/>
        <end position="437"/>
    </location>
</feature>
<dbReference type="InterPro" id="IPR055231">
    <property type="entry name" value="2AA_helical"/>
</dbReference>
<dbReference type="EMBL" id="HG937694">
    <property type="protein sequence ID" value="CDP38487.1"/>
    <property type="molecule type" value="Genomic_DNA"/>
</dbReference>
<dbReference type="GO" id="GO:0005634">
    <property type="term" value="C:nucleus"/>
    <property type="evidence" value="ECO:0007669"/>
    <property type="project" value="TreeGrafter"/>
</dbReference>
<feature type="repeat" description="HEAT" evidence="3">
    <location>
        <begin position="289"/>
        <end position="327"/>
    </location>
</feature>
<feature type="domain" description="Phosphatase PP2A regulatory subunit A/Splicing factor 3B subunit 1-like HEAT repeat" evidence="4">
    <location>
        <begin position="286"/>
        <end position="359"/>
    </location>
</feature>
<reference evidence="6" key="2">
    <citation type="submission" date="2014-06" db="EMBL/GenBank/DDBJ databases">
        <title>The complete genome of Blastobotrys (Arxula) adeninivorans LS3 - a yeast of biotechnological interest.</title>
        <authorList>
            <person name="Kunze G."/>
            <person name="Gaillardin C."/>
            <person name="Czernicka M."/>
            <person name="Durrens P."/>
            <person name="Martin T."/>
            <person name="Boer E."/>
            <person name="Gabaldon T."/>
            <person name="Cruz J."/>
            <person name="Talla E."/>
            <person name="Marck C."/>
            <person name="Goffeau A."/>
            <person name="Barbe V."/>
            <person name="Baret P."/>
            <person name="Baronian K."/>
            <person name="Beier S."/>
            <person name="Bleykasten C."/>
            <person name="Bode R."/>
            <person name="Casaregola S."/>
            <person name="Despons L."/>
            <person name="Fairhead C."/>
            <person name="Giersberg M."/>
            <person name="Gierski P."/>
            <person name="Hahnel U."/>
            <person name="Hartmann A."/>
            <person name="Jankowska D."/>
            <person name="Jubin C."/>
            <person name="Jung P."/>
            <person name="Lafontaine I."/>
            <person name="Leh-Louis V."/>
            <person name="Lemaire M."/>
            <person name="Marcet-Houben M."/>
            <person name="Mascher M."/>
            <person name="Morel G."/>
            <person name="Richard G.-F."/>
            <person name="Riechen J."/>
            <person name="Sacerdot C."/>
            <person name="Sarkar A."/>
            <person name="Savel G."/>
            <person name="Schacherer J."/>
            <person name="Sherman D."/>
            <person name="Straub M.-L."/>
            <person name="Stein N."/>
            <person name="Thierry A."/>
            <person name="Trautwein-Schult A."/>
            <person name="Westhof E."/>
            <person name="Worch S."/>
            <person name="Dujon B."/>
            <person name="Souciet J.-L."/>
            <person name="Wincker P."/>
            <person name="Scholz U."/>
            <person name="Neuveglise N."/>
        </authorList>
    </citation>
    <scope>NUCLEOTIDE SEQUENCE</scope>
    <source>
        <strain evidence="6">LS3</strain>
    </source>
</reference>
<dbReference type="Pfam" id="PF02985">
    <property type="entry name" value="HEAT"/>
    <property type="match status" value="1"/>
</dbReference>
<dbReference type="InterPro" id="IPR011989">
    <property type="entry name" value="ARM-like"/>
</dbReference>
<feature type="repeat" description="HEAT" evidence="3">
    <location>
        <begin position="367"/>
        <end position="405"/>
    </location>
</feature>
<feature type="repeat" description="HEAT" evidence="3">
    <location>
        <begin position="328"/>
        <end position="366"/>
    </location>
</feature>
<feature type="repeat" description="HEAT" evidence="3">
    <location>
        <begin position="567"/>
        <end position="596"/>
    </location>
</feature>
<keyword evidence="1" id="KW-0677">Repeat</keyword>
<evidence type="ECO:0000313" key="6">
    <source>
        <dbReference type="EMBL" id="CDP38487.1"/>
    </source>
</evidence>
<evidence type="ECO:0000256" key="1">
    <source>
        <dbReference type="ARBA" id="ARBA00022737"/>
    </source>
</evidence>
<dbReference type="GO" id="GO:0019888">
    <property type="term" value="F:protein phosphatase regulator activity"/>
    <property type="evidence" value="ECO:0007669"/>
    <property type="project" value="TreeGrafter"/>
</dbReference>
<comment type="similarity">
    <text evidence="2">Belongs to the phosphatase 2A regulatory subunit A family.</text>
</comment>
<dbReference type="PANTHER" id="PTHR10648">
    <property type="entry name" value="SERINE/THREONINE-PROTEIN PHOSPHATASE PP2A 65 KDA REGULATORY SUBUNIT"/>
    <property type="match status" value="1"/>
</dbReference>
<dbReference type="PANTHER" id="PTHR10648:SF4">
    <property type="entry name" value="PROTEIN PHOSPHATASE 2 (FORMERLY 2A), REGULATORY SUBUNIT A, BETA ISOFORM-RELATED"/>
    <property type="match status" value="1"/>
</dbReference>
<proteinExistence type="inferred from homology"/>
<dbReference type="InterPro" id="IPR016024">
    <property type="entry name" value="ARM-type_fold"/>
</dbReference>
<feature type="repeat" description="HEAT" evidence="3">
    <location>
        <begin position="250"/>
        <end position="288"/>
    </location>
</feature>
<dbReference type="FunFam" id="1.25.10.10:FF:000062">
    <property type="entry name" value="Serine/threonine-protein phosphatase 2A regulatory subunit A alpha isoform"/>
    <property type="match status" value="1"/>
</dbReference>
<name>A0A060TI29_BLAAD</name>
<feature type="repeat" description="HEAT" evidence="3">
    <location>
        <begin position="169"/>
        <end position="205"/>
    </location>
</feature>
<dbReference type="InterPro" id="IPR051023">
    <property type="entry name" value="PP2A_Regulatory_Subunit_A"/>
</dbReference>
<gene>
    <name evidence="6" type="ORF">GNLVRS02_ARAD1D35772g</name>
</gene>
<dbReference type="Gene3D" id="1.25.10.10">
    <property type="entry name" value="Leucine-rich Repeat Variant"/>
    <property type="match status" value="1"/>
</dbReference>
<protein>
    <submittedName>
        <fullName evidence="6">ARAD1D35772p</fullName>
    </submittedName>
</protein>
<feature type="domain" description="Phosphatase 2A Regulatory Subunit A helical" evidence="5">
    <location>
        <begin position="499"/>
        <end position="594"/>
    </location>
</feature>
<dbReference type="InterPro" id="IPR054573">
    <property type="entry name" value="PP2A/SF3B1-like_HEAT"/>
</dbReference>
<feature type="repeat" description="HEAT" evidence="3">
    <location>
        <begin position="523"/>
        <end position="560"/>
    </location>
</feature>
<evidence type="ECO:0000259" key="5">
    <source>
        <dbReference type="Pfam" id="PF22956"/>
    </source>
</evidence>
<dbReference type="PROSITE" id="PS50077">
    <property type="entry name" value="HEAT_REPEAT"/>
    <property type="match status" value="10"/>
</dbReference>
<dbReference type="PhylomeDB" id="A0A060TI29"/>
<organism evidence="6">
    <name type="scientific">Blastobotrys adeninivorans</name>
    <name type="common">Yeast</name>
    <name type="synonym">Arxula adeninivorans</name>
    <dbReference type="NCBI Taxonomy" id="409370"/>
    <lineage>
        <taxon>Eukaryota</taxon>
        <taxon>Fungi</taxon>
        <taxon>Dikarya</taxon>
        <taxon>Ascomycota</taxon>
        <taxon>Saccharomycotina</taxon>
        <taxon>Dipodascomycetes</taxon>
        <taxon>Dipodascales</taxon>
        <taxon>Trichomonascaceae</taxon>
        <taxon>Blastobotrys</taxon>
    </lineage>
</organism>
<evidence type="ECO:0000259" key="4">
    <source>
        <dbReference type="Pfam" id="PF22646"/>
    </source>
</evidence>
<dbReference type="Pfam" id="PF22956">
    <property type="entry name" value="VPS15-like_hel"/>
    <property type="match status" value="1"/>
</dbReference>
<sequence>MDHDSAPSSDELYPLALLIDELKHDDVTFRLNAMHRLSTIALALGKDRTRSELVPFLEEVTQEDEDEVLAVLAEELGAFVPYVGGPQYAHILISPLEALASVEEPVVRDKAVASLNILTDSMPVSDVEQYVLPLIRRLSSTEWFSSRVSATGLYARAVARASATTQAELQSLYKDLTQDEAPMVRRAAATNLPALIEVLPEVRFEGVVYMMFQAQVLDEQDSVRLLSVDVLIAIADSLRKASVTKYNSELISFTTALFNDKSWRVRYMAADRFDRVAKALDSAELRERFVPAFVKLTKDNEAEVRTAIAKQVPGFAALIPQADIVNELIPTVEALSSDASQHVRAALASEISQLAPLLGKDQTIEHLLPTFLTMLKDDFPDVRLNIISKLQVVNEVIGIDLLSKSLLPAISELAKDKQWRVRLAIIEYIPLLAQQLGVEFFDRELGPLCMTWLWDSVYSIREAATQNLRKLAEVFGVDWAKTEILPHIISVGTNANYLYRLTALFAVSTLIPVLDRATLTDSVLPFVVQLVSDPIPNIRFNTAKTFRVMADAYKKNDEKEPVINDTIIPKLEGLSQDDPDVDVRYFAKQSLDHLRS</sequence>
<feature type="repeat" description="HEAT" evidence="3">
    <location>
        <begin position="53"/>
        <end position="90"/>
    </location>
</feature>
<dbReference type="GO" id="GO:0000159">
    <property type="term" value="C:protein phosphatase type 2A complex"/>
    <property type="evidence" value="ECO:0007669"/>
    <property type="project" value="UniProtKB-ARBA"/>
</dbReference>
<feature type="repeat" description="HEAT" evidence="3">
    <location>
        <begin position="445"/>
        <end position="483"/>
    </location>
</feature>
<dbReference type="Pfam" id="PF22646">
    <property type="entry name" value="PPP2R1A-like_HEAT"/>
    <property type="match status" value="2"/>
</dbReference>
<dbReference type="SUPFAM" id="SSF48371">
    <property type="entry name" value="ARM repeat"/>
    <property type="match status" value="1"/>
</dbReference>
<dbReference type="GO" id="GO:0005829">
    <property type="term" value="C:cytosol"/>
    <property type="evidence" value="ECO:0007669"/>
    <property type="project" value="TreeGrafter"/>
</dbReference>
<dbReference type="InterPro" id="IPR021133">
    <property type="entry name" value="HEAT_type_2"/>
</dbReference>